<feature type="region of interest" description="Disordered" evidence="1">
    <location>
        <begin position="18"/>
        <end position="37"/>
    </location>
</feature>
<evidence type="ECO:0000256" key="1">
    <source>
        <dbReference type="SAM" id="MobiDB-lite"/>
    </source>
</evidence>
<feature type="compositionally biased region" description="Low complexity" evidence="1">
    <location>
        <begin position="101"/>
        <end position="111"/>
    </location>
</feature>
<accession>A0A8H6F6D1</accession>
<dbReference type="AlphaFoldDB" id="A0A8H6F6D1"/>
<evidence type="ECO:0000313" key="2">
    <source>
        <dbReference type="EMBL" id="KAF6071411.1"/>
    </source>
</evidence>
<feature type="compositionally biased region" description="Low complexity" evidence="1">
    <location>
        <begin position="18"/>
        <end position="29"/>
    </location>
</feature>
<gene>
    <name evidence="2" type="ORF">FOB64_001150</name>
</gene>
<protein>
    <submittedName>
        <fullName evidence="2">Uncharacterized protein</fullName>
    </submittedName>
</protein>
<organism evidence="2 3">
    <name type="scientific">Candida albicans</name>
    <name type="common">Yeast</name>
    <dbReference type="NCBI Taxonomy" id="5476"/>
    <lineage>
        <taxon>Eukaryota</taxon>
        <taxon>Fungi</taxon>
        <taxon>Dikarya</taxon>
        <taxon>Ascomycota</taxon>
        <taxon>Saccharomycotina</taxon>
        <taxon>Pichiomycetes</taxon>
        <taxon>Debaryomycetaceae</taxon>
        <taxon>Candida/Lodderomyces clade</taxon>
        <taxon>Candida</taxon>
    </lineage>
</organism>
<comment type="caution">
    <text evidence="2">The sequence shown here is derived from an EMBL/GenBank/DDBJ whole genome shotgun (WGS) entry which is preliminary data.</text>
</comment>
<reference evidence="2 3" key="1">
    <citation type="submission" date="2020-03" db="EMBL/GenBank/DDBJ databases">
        <title>FDA dAtabase for Regulatory Grade micrObial Sequences (FDA-ARGOS): Supporting development and validation of Infectious Disease Dx tests.</title>
        <authorList>
            <person name="Campos J."/>
            <person name="Goldberg B."/>
            <person name="Tallon L."/>
            <person name="Sadzewicz L."/>
            <person name="Vavikolanu K."/>
            <person name="Mehta A."/>
            <person name="Aluvathingal J."/>
            <person name="Nadendla S."/>
            <person name="Nandy P."/>
            <person name="Geyer C."/>
            <person name="Yan Y."/>
            <person name="Sichtig H."/>
        </authorList>
    </citation>
    <scope>NUCLEOTIDE SEQUENCE [LARGE SCALE GENOMIC DNA]</scope>
    <source>
        <strain evidence="2 3">FDAARGOS_656</strain>
    </source>
</reference>
<dbReference type="EMBL" id="JABWAD010000016">
    <property type="protein sequence ID" value="KAF6071411.1"/>
    <property type="molecule type" value="Genomic_DNA"/>
</dbReference>
<evidence type="ECO:0000313" key="3">
    <source>
        <dbReference type="Proteomes" id="UP000536275"/>
    </source>
</evidence>
<proteinExistence type="predicted"/>
<feature type="region of interest" description="Disordered" evidence="1">
    <location>
        <begin position="69"/>
        <end position="113"/>
    </location>
</feature>
<name>A0A8H6F6D1_CANAX</name>
<sequence length="142" mass="15702">MGILINKLLGVFKSSKSNSINHNQQQQSSVDTSNGKTVYKGGNMTLNAANSNSIHNPQPTTYIESQTEQFDFSQLPQYQPAISHPRKNSFKGSGGNRRPSSDSMTTVSTVTSRRRSIELVAQELEIENIKNSLPEGFRVDDN</sequence>
<dbReference type="Proteomes" id="UP000536275">
    <property type="component" value="Unassembled WGS sequence"/>
</dbReference>